<dbReference type="InterPro" id="IPR050459">
    <property type="entry name" value="WD_repeat_RBAP46/RBAP48/MSI1"/>
</dbReference>
<dbReference type="InterPro" id="IPR022052">
    <property type="entry name" value="Histone-bd_RBBP4-like_N"/>
</dbReference>
<dbReference type="Gene3D" id="3.40.50.300">
    <property type="entry name" value="P-loop containing nucleotide triphosphate hydrolases"/>
    <property type="match status" value="1"/>
</dbReference>
<keyword evidence="9" id="KW-0677">Repeat</keyword>
<feature type="repeat" description="WD" evidence="17">
    <location>
        <begin position="468"/>
        <end position="503"/>
    </location>
</feature>
<dbReference type="GO" id="GO:0005975">
    <property type="term" value="P:carbohydrate metabolic process"/>
    <property type="evidence" value="ECO:0007669"/>
    <property type="project" value="InterPro"/>
</dbReference>
<evidence type="ECO:0000256" key="2">
    <source>
        <dbReference type="ARBA" id="ARBA00004875"/>
    </source>
</evidence>
<dbReference type="GO" id="GO:0005524">
    <property type="term" value="F:ATP binding"/>
    <property type="evidence" value="ECO:0007669"/>
    <property type="project" value="UniProtKB-KW"/>
</dbReference>
<feature type="repeat" description="WD" evidence="17">
    <location>
        <begin position="527"/>
        <end position="561"/>
    </location>
</feature>
<dbReference type="Pfam" id="PF00400">
    <property type="entry name" value="WD40"/>
    <property type="match status" value="5"/>
</dbReference>
<dbReference type="Proteomes" id="UP000489600">
    <property type="component" value="Unassembled WGS sequence"/>
</dbReference>
<dbReference type="InterPro" id="IPR001680">
    <property type="entry name" value="WD40_rpt"/>
</dbReference>
<dbReference type="InterPro" id="IPR027417">
    <property type="entry name" value="P-loop_NTPase"/>
</dbReference>
<dbReference type="AlphaFoldDB" id="A0A565C9F0"/>
<dbReference type="Gene3D" id="2.130.10.10">
    <property type="entry name" value="YVTN repeat-like/Quinoprotein amine dehydrogenase"/>
    <property type="match status" value="1"/>
</dbReference>
<evidence type="ECO:0000256" key="9">
    <source>
        <dbReference type="ARBA" id="ARBA00022737"/>
    </source>
</evidence>
<dbReference type="PROSITE" id="PS00678">
    <property type="entry name" value="WD_REPEATS_1"/>
    <property type="match status" value="2"/>
</dbReference>
<feature type="compositionally biased region" description="Acidic residues" evidence="18">
    <location>
        <begin position="568"/>
        <end position="578"/>
    </location>
</feature>
<comment type="similarity">
    <text evidence="4">Belongs to the WD repeat RBAP46/RBAP48/MSI1 family.</text>
</comment>
<evidence type="ECO:0000256" key="5">
    <source>
        <dbReference type="ARBA" id="ARBA00012054"/>
    </source>
</evidence>
<dbReference type="PROSITE" id="PS50082">
    <property type="entry name" value="WD_REPEATS_2"/>
    <property type="match status" value="4"/>
</dbReference>
<evidence type="ECO:0000256" key="18">
    <source>
        <dbReference type="SAM" id="MobiDB-lite"/>
    </source>
</evidence>
<proteinExistence type="inferred from homology"/>
<evidence type="ECO:0000259" key="19">
    <source>
        <dbReference type="Pfam" id="PF12265"/>
    </source>
</evidence>
<evidence type="ECO:0000256" key="1">
    <source>
        <dbReference type="ARBA" id="ARBA00004123"/>
    </source>
</evidence>
<reference evidence="20" key="1">
    <citation type="submission" date="2019-07" db="EMBL/GenBank/DDBJ databases">
        <authorList>
            <person name="Dittberner H."/>
        </authorList>
    </citation>
    <scope>NUCLEOTIDE SEQUENCE [LARGE SCALE GENOMIC DNA]</scope>
</reference>
<keyword evidence="10" id="KW-0547">Nucleotide-binding</keyword>
<keyword evidence="7 17" id="KW-0853">WD repeat</keyword>
<dbReference type="OrthoDB" id="427795at2759"/>
<evidence type="ECO:0000256" key="7">
    <source>
        <dbReference type="ARBA" id="ARBA00022574"/>
    </source>
</evidence>
<dbReference type="PRINTS" id="PR00320">
    <property type="entry name" value="GPROTEINBRPT"/>
</dbReference>
<dbReference type="FunFam" id="3.40.50.300:FF:000522">
    <property type="entry name" value="Gluconokinase"/>
    <property type="match status" value="1"/>
</dbReference>
<comment type="subcellular location">
    <subcellularLocation>
        <location evidence="1">Nucleus</location>
    </subcellularLocation>
</comment>
<dbReference type="EMBL" id="CABITT030000007">
    <property type="protein sequence ID" value="VVB10286.1"/>
    <property type="molecule type" value="Genomic_DNA"/>
</dbReference>
<comment type="caution">
    <text evidence="20">The sequence shown here is derived from an EMBL/GenBank/DDBJ whole genome shotgun (WGS) entry which is preliminary data.</text>
</comment>
<gene>
    <name evidence="20" type="ORF">ANE_LOCUS20730</name>
</gene>
<evidence type="ECO:0000256" key="8">
    <source>
        <dbReference type="ARBA" id="ARBA00022679"/>
    </source>
</evidence>
<evidence type="ECO:0000256" key="15">
    <source>
        <dbReference type="ARBA" id="ARBA00029835"/>
    </source>
</evidence>
<comment type="catalytic activity">
    <reaction evidence="16">
        <text>D-gluconate + ATP = 6-phospho-D-gluconate + ADP + H(+)</text>
        <dbReference type="Rhea" id="RHEA:19433"/>
        <dbReference type="ChEBI" id="CHEBI:15378"/>
        <dbReference type="ChEBI" id="CHEBI:18391"/>
        <dbReference type="ChEBI" id="CHEBI:30616"/>
        <dbReference type="ChEBI" id="CHEBI:58759"/>
        <dbReference type="ChEBI" id="CHEBI:456216"/>
        <dbReference type="EC" id="2.7.1.12"/>
    </reaction>
</comment>
<dbReference type="InterPro" id="IPR019775">
    <property type="entry name" value="WD40_repeat_CS"/>
</dbReference>
<evidence type="ECO:0000256" key="10">
    <source>
        <dbReference type="ARBA" id="ARBA00022741"/>
    </source>
</evidence>
<dbReference type="InterPro" id="IPR020472">
    <property type="entry name" value="WD40_PAC1"/>
</dbReference>
<accession>A0A565C9F0</accession>
<evidence type="ECO:0000256" key="4">
    <source>
        <dbReference type="ARBA" id="ARBA00009341"/>
    </source>
</evidence>
<organism evidence="20 21">
    <name type="scientific">Arabis nemorensis</name>
    <dbReference type="NCBI Taxonomy" id="586526"/>
    <lineage>
        <taxon>Eukaryota</taxon>
        <taxon>Viridiplantae</taxon>
        <taxon>Streptophyta</taxon>
        <taxon>Embryophyta</taxon>
        <taxon>Tracheophyta</taxon>
        <taxon>Spermatophyta</taxon>
        <taxon>Magnoliopsida</taxon>
        <taxon>eudicotyledons</taxon>
        <taxon>Gunneridae</taxon>
        <taxon>Pentapetalae</taxon>
        <taxon>rosids</taxon>
        <taxon>malvids</taxon>
        <taxon>Brassicales</taxon>
        <taxon>Brassicaceae</taxon>
        <taxon>Arabideae</taxon>
        <taxon>Arabis</taxon>
    </lineage>
</organism>
<feature type="repeat" description="WD" evidence="17">
    <location>
        <begin position="381"/>
        <end position="423"/>
    </location>
</feature>
<dbReference type="GO" id="GO:0005634">
    <property type="term" value="C:nucleus"/>
    <property type="evidence" value="ECO:0007669"/>
    <property type="project" value="UniProtKB-SubCell"/>
</dbReference>
<evidence type="ECO:0000256" key="3">
    <source>
        <dbReference type="ARBA" id="ARBA00008420"/>
    </source>
</evidence>
<evidence type="ECO:0000256" key="13">
    <source>
        <dbReference type="ARBA" id="ARBA00022853"/>
    </source>
</evidence>
<dbReference type="NCBIfam" id="TIGR01313">
    <property type="entry name" value="therm_gnt_kin"/>
    <property type="match status" value="1"/>
</dbReference>
<evidence type="ECO:0000256" key="12">
    <source>
        <dbReference type="ARBA" id="ARBA00022840"/>
    </source>
</evidence>
<dbReference type="UniPathway" id="UPA00792"/>
<keyword evidence="14" id="KW-0539">Nucleus</keyword>
<dbReference type="SMART" id="SM00320">
    <property type="entry name" value="WD40"/>
    <property type="match status" value="5"/>
</dbReference>
<dbReference type="GO" id="GO:0006325">
    <property type="term" value="P:chromatin organization"/>
    <property type="evidence" value="ECO:0007669"/>
    <property type="project" value="UniProtKB-KW"/>
</dbReference>
<keyword evidence="12" id="KW-0067">ATP-binding</keyword>
<evidence type="ECO:0000313" key="21">
    <source>
        <dbReference type="Proteomes" id="UP000489600"/>
    </source>
</evidence>
<evidence type="ECO:0000256" key="17">
    <source>
        <dbReference type="PROSITE-ProRule" id="PRU00221"/>
    </source>
</evidence>
<protein>
    <recommendedName>
        <fullName evidence="5">gluconokinase</fullName>
        <ecNumber evidence="5">2.7.1.12</ecNumber>
    </recommendedName>
    <alternativeName>
        <fullName evidence="15">Gluconate kinase</fullName>
    </alternativeName>
</protein>
<sequence>MSVNNVGKVIVIMGVSGAGKSTIGKMLGNALSCDFLDADDFHSLSNRDKMRQGIALSDEDRMPWLEKIQESLRKRLLNGETVVLACSSLRKHYREILRGSDPEYKPGSYSSCKVNFVLLEGNAEVIAARLRKRASEGEHFMPLTLLQSQFDLLQADDYCEKIFKISVVLSPEAIVNSILDMVEEDFSVWKKNTPFLYDLMISHPLEWPSLTVHWVPSTTSPYAADPNFGVHKLILGTHTSGGAQDFLMVADAVIPNPDAEPGLGGRNQDPIVPKVEIRQKIRVDGEVNRARCMPQKPTLVGAKTSGCEVFLFDYAKHAAKPQTSDCDPDLRLVGHDKEGYGLSWSPFKEGYLLSGSQDQKICLWDVSATPQDKVLNAMFVFEGHESVIEDVSWHMKNENLFGSAGDDGRLVIWDTRTNQIQHQVKVHEKEVNYLSFNPFNEWVLSTASSDSTVALFDLRKLNAPLHVLSSHEGEVFQVEWDPNHETVLASSGEDRRLMVWDLNRVGEEQLEIELDAEDGPPELLFSHGGHKAKISDFAWNKNEPWVLASVAEDNSLQVWQMAESIYRDEDDAEIDEDGKQDTPMTN</sequence>
<feature type="repeat" description="WD" evidence="17">
    <location>
        <begin position="332"/>
        <end position="374"/>
    </location>
</feature>
<dbReference type="InterPro" id="IPR031322">
    <property type="entry name" value="Shikimate/glucono_kinase"/>
</dbReference>
<dbReference type="GO" id="GO:0046316">
    <property type="term" value="F:gluconokinase activity"/>
    <property type="evidence" value="ECO:0007669"/>
    <property type="project" value="UniProtKB-EC"/>
</dbReference>
<dbReference type="FunFam" id="2.130.10.10:FF:000512">
    <property type="entry name" value="WD-40 repeat-containing protein MSI1"/>
    <property type="match status" value="1"/>
</dbReference>
<evidence type="ECO:0000256" key="11">
    <source>
        <dbReference type="ARBA" id="ARBA00022777"/>
    </source>
</evidence>
<feature type="region of interest" description="Disordered" evidence="18">
    <location>
        <begin position="567"/>
        <end position="586"/>
    </location>
</feature>
<keyword evidence="21" id="KW-1185">Reference proteome</keyword>
<dbReference type="SUPFAM" id="SSF52540">
    <property type="entry name" value="P-loop containing nucleoside triphosphate hydrolases"/>
    <property type="match status" value="1"/>
</dbReference>
<evidence type="ECO:0000313" key="20">
    <source>
        <dbReference type="EMBL" id="VVB10286.1"/>
    </source>
</evidence>
<keyword evidence="13" id="KW-0156">Chromatin regulator</keyword>
<dbReference type="InterPro" id="IPR015943">
    <property type="entry name" value="WD40/YVTN_repeat-like_dom_sf"/>
</dbReference>
<dbReference type="EC" id="2.7.1.12" evidence="5"/>
<keyword evidence="11" id="KW-0418">Kinase</keyword>
<dbReference type="InterPro" id="IPR006001">
    <property type="entry name" value="Therm_gnt_kin"/>
</dbReference>
<evidence type="ECO:0000256" key="6">
    <source>
        <dbReference type="ARBA" id="ARBA00022491"/>
    </source>
</evidence>
<keyword evidence="6" id="KW-0678">Repressor</keyword>
<keyword evidence="8" id="KW-0808">Transferase</keyword>
<comment type="similarity">
    <text evidence="3">Belongs to the gluconokinase GntK/GntV family.</text>
</comment>
<comment type="pathway">
    <text evidence="2">Carbohydrate acid metabolism; D-gluconate degradation.</text>
</comment>
<feature type="domain" description="Histone-binding protein RBBP4-like N-terminal" evidence="19">
    <location>
        <begin position="184"/>
        <end position="256"/>
    </location>
</feature>
<evidence type="ECO:0000256" key="14">
    <source>
        <dbReference type="ARBA" id="ARBA00023242"/>
    </source>
</evidence>
<dbReference type="Pfam" id="PF01202">
    <property type="entry name" value="SKI"/>
    <property type="match status" value="1"/>
</dbReference>
<dbReference type="PROSITE" id="PS50294">
    <property type="entry name" value="WD_REPEATS_REGION"/>
    <property type="match status" value="3"/>
</dbReference>
<dbReference type="CDD" id="cd02021">
    <property type="entry name" value="GntK"/>
    <property type="match status" value="1"/>
</dbReference>
<name>A0A565C9F0_9BRAS</name>
<dbReference type="Pfam" id="PF12265">
    <property type="entry name" value="CAF1C_H4-bd"/>
    <property type="match status" value="1"/>
</dbReference>
<dbReference type="PANTHER" id="PTHR22850">
    <property type="entry name" value="WD40 REPEAT FAMILY"/>
    <property type="match status" value="1"/>
</dbReference>
<dbReference type="InterPro" id="IPR036322">
    <property type="entry name" value="WD40_repeat_dom_sf"/>
</dbReference>
<evidence type="ECO:0000256" key="16">
    <source>
        <dbReference type="ARBA" id="ARBA00048090"/>
    </source>
</evidence>
<dbReference type="SUPFAM" id="SSF50978">
    <property type="entry name" value="WD40 repeat-like"/>
    <property type="match status" value="1"/>
</dbReference>